<feature type="compositionally biased region" description="Basic and acidic residues" evidence="1">
    <location>
        <begin position="229"/>
        <end position="241"/>
    </location>
</feature>
<dbReference type="EMBL" id="JABSTU010004502">
    <property type="protein sequence ID" value="KAH7958114.1"/>
    <property type="molecule type" value="Genomic_DNA"/>
</dbReference>
<accession>A0A9J6CYT6</accession>
<organism evidence="2 3">
    <name type="scientific">Rhipicephalus microplus</name>
    <name type="common">Cattle tick</name>
    <name type="synonym">Boophilus microplus</name>
    <dbReference type="NCBI Taxonomy" id="6941"/>
    <lineage>
        <taxon>Eukaryota</taxon>
        <taxon>Metazoa</taxon>
        <taxon>Ecdysozoa</taxon>
        <taxon>Arthropoda</taxon>
        <taxon>Chelicerata</taxon>
        <taxon>Arachnida</taxon>
        <taxon>Acari</taxon>
        <taxon>Parasitiformes</taxon>
        <taxon>Ixodida</taxon>
        <taxon>Ixodoidea</taxon>
        <taxon>Ixodidae</taxon>
        <taxon>Rhipicephalinae</taxon>
        <taxon>Rhipicephalus</taxon>
        <taxon>Boophilus</taxon>
    </lineage>
</organism>
<keyword evidence="3" id="KW-1185">Reference proteome</keyword>
<dbReference type="Proteomes" id="UP000821866">
    <property type="component" value="Unassembled WGS sequence"/>
</dbReference>
<feature type="region of interest" description="Disordered" evidence="1">
    <location>
        <begin position="1"/>
        <end position="265"/>
    </location>
</feature>
<feature type="compositionally biased region" description="Polar residues" evidence="1">
    <location>
        <begin position="242"/>
        <end position="255"/>
    </location>
</feature>
<dbReference type="AlphaFoldDB" id="A0A9J6CYT6"/>
<sequence>MDPLKGASKTKKRERPRRKSVGSATGELPRITSGIQKRRRSRSTIDNAQEMTLTVTQGSLLTRERKTDDEDSGTSAGISKNAKGKRRRYFRDDSSAFAGPSKKVDAPTTHDSHKPAAHTSAPPSSNEKDGAVTNGYSSRMLVPRSDHEGLPQLTPIRGKTEAIPQPSSAQAMTGNDATKIQGSQSGVKSSEVGIARSSATPSRKSSTVRTSVPESTDQSPKRSASRRSSVREDSRSSERRPTMSSFLQGLNVISNERSDHRTKRSSPVVFNTSASSLVWFFGTYTLS</sequence>
<feature type="compositionally biased region" description="Basic residues" evidence="1">
    <location>
        <begin position="8"/>
        <end position="20"/>
    </location>
</feature>
<evidence type="ECO:0000256" key="1">
    <source>
        <dbReference type="SAM" id="MobiDB-lite"/>
    </source>
</evidence>
<feature type="compositionally biased region" description="Polar residues" evidence="1">
    <location>
        <begin position="165"/>
        <end position="188"/>
    </location>
</feature>
<comment type="caution">
    <text evidence="2">The sequence shown here is derived from an EMBL/GenBank/DDBJ whole genome shotgun (WGS) entry which is preliminary data.</text>
</comment>
<feature type="compositionally biased region" description="Polar residues" evidence="1">
    <location>
        <begin position="197"/>
        <end position="218"/>
    </location>
</feature>
<protein>
    <submittedName>
        <fullName evidence="2">Uncharacterized protein</fullName>
    </submittedName>
</protein>
<feature type="compositionally biased region" description="Polar residues" evidence="1">
    <location>
        <begin position="44"/>
        <end position="60"/>
    </location>
</feature>
<evidence type="ECO:0000313" key="2">
    <source>
        <dbReference type="EMBL" id="KAH7958114.1"/>
    </source>
</evidence>
<gene>
    <name evidence="2" type="ORF">HPB51_027899</name>
</gene>
<evidence type="ECO:0000313" key="3">
    <source>
        <dbReference type="Proteomes" id="UP000821866"/>
    </source>
</evidence>
<name>A0A9J6CYT6_RHIMP</name>
<reference evidence="2" key="2">
    <citation type="submission" date="2021-09" db="EMBL/GenBank/DDBJ databases">
        <authorList>
            <person name="Jia N."/>
            <person name="Wang J."/>
            <person name="Shi W."/>
            <person name="Du L."/>
            <person name="Sun Y."/>
            <person name="Zhan W."/>
            <person name="Jiang J."/>
            <person name="Wang Q."/>
            <person name="Zhang B."/>
            <person name="Ji P."/>
            <person name="Sakyi L.B."/>
            <person name="Cui X."/>
            <person name="Yuan T."/>
            <person name="Jiang B."/>
            <person name="Yang W."/>
            <person name="Lam T.T.-Y."/>
            <person name="Chang Q."/>
            <person name="Ding S."/>
            <person name="Wang X."/>
            <person name="Zhu J."/>
            <person name="Ruan X."/>
            <person name="Zhao L."/>
            <person name="Wei J."/>
            <person name="Que T."/>
            <person name="Du C."/>
            <person name="Cheng J."/>
            <person name="Dai P."/>
            <person name="Han X."/>
            <person name="Huang E."/>
            <person name="Gao Y."/>
            <person name="Liu J."/>
            <person name="Shao H."/>
            <person name="Ye R."/>
            <person name="Li L."/>
            <person name="Wei W."/>
            <person name="Wang X."/>
            <person name="Wang C."/>
            <person name="Huo Q."/>
            <person name="Li W."/>
            <person name="Guo W."/>
            <person name="Chen H."/>
            <person name="Chen S."/>
            <person name="Zhou L."/>
            <person name="Zhou L."/>
            <person name="Ni X."/>
            <person name="Tian J."/>
            <person name="Zhou Y."/>
            <person name="Sheng Y."/>
            <person name="Liu T."/>
            <person name="Pan Y."/>
            <person name="Xia L."/>
            <person name="Li J."/>
            <person name="Zhao F."/>
            <person name="Cao W."/>
        </authorList>
    </citation>
    <scope>NUCLEOTIDE SEQUENCE</scope>
    <source>
        <strain evidence="2">Rmic-2018</strain>
        <tissue evidence="2">Larvae</tissue>
    </source>
</reference>
<feature type="compositionally biased region" description="Basic and acidic residues" evidence="1">
    <location>
        <begin position="102"/>
        <end position="114"/>
    </location>
</feature>
<proteinExistence type="predicted"/>
<reference evidence="2" key="1">
    <citation type="journal article" date="2020" name="Cell">
        <title>Large-Scale Comparative Analyses of Tick Genomes Elucidate Their Genetic Diversity and Vector Capacities.</title>
        <authorList>
            <consortium name="Tick Genome and Microbiome Consortium (TIGMIC)"/>
            <person name="Jia N."/>
            <person name="Wang J."/>
            <person name="Shi W."/>
            <person name="Du L."/>
            <person name="Sun Y."/>
            <person name="Zhan W."/>
            <person name="Jiang J.F."/>
            <person name="Wang Q."/>
            <person name="Zhang B."/>
            <person name="Ji P."/>
            <person name="Bell-Sakyi L."/>
            <person name="Cui X.M."/>
            <person name="Yuan T.T."/>
            <person name="Jiang B.G."/>
            <person name="Yang W.F."/>
            <person name="Lam T.T."/>
            <person name="Chang Q.C."/>
            <person name="Ding S.J."/>
            <person name="Wang X.J."/>
            <person name="Zhu J.G."/>
            <person name="Ruan X.D."/>
            <person name="Zhao L."/>
            <person name="Wei J.T."/>
            <person name="Ye R.Z."/>
            <person name="Que T.C."/>
            <person name="Du C.H."/>
            <person name="Zhou Y.H."/>
            <person name="Cheng J.X."/>
            <person name="Dai P.F."/>
            <person name="Guo W.B."/>
            <person name="Han X.H."/>
            <person name="Huang E.J."/>
            <person name="Li L.F."/>
            <person name="Wei W."/>
            <person name="Gao Y.C."/>
            <person name="Liu J.Z."/>
            <person name="Shao H.Z."/>
            <person name="Wang X."/>
            <person name="Wang C.C."/>
            <person name="Yang T.C."/>
            <person name="Huo Q.B."/>
            <person name="Li W."/>
            <person name="Chen H.Y."/>
            <person name="Chen S.E."/>
            <person name="Zhou L.G."/>
            <person name="Ni X.B."/>
            <person name="Tian J.H."/>
            <person name="Sheng Y."/>
            <person name="Liu T."/>
            <person name="Pan Y.S."/>
            <person name="Xia L.Y."/>
            <person name="Li J."/>
            <person name="Zhao F."/>
            <person name="Cao W.C."/>
        </authorList>
    </citation>
    <scope>NUCLEOTIDE SEQUENCE</scope>
    <source>
        <strain evidence="2">Rmic-2018</strain>
    </source>
</reference>